<evidence type="ECO:0000259" key="2">
    <source>
        <dbReference type="SMART" id="SM00451"/>
    </source>
</evidence>
<dbReference type="PANTHER" id="PTHR47487:SF8">
    <property type="entry name" value="OS08G0270900 PROTEIN"/>
    <property type="match status" value="1"/>
</dbReference>
<dbReference type="InterPro" id="IPR013087">
    <property type="entry name" value="Znf_C2H2_type"/>
</dbReference>
<dbReference type="InterPro" id="IPR003604">
    <property type="entry name" value="Matrin/U1-like-C_Znf_C2H2"/>
</dbReference>
<reference evidence="3" key="1">
    <citation type="submission" date="2019-10" db="EMBL/GenBank/DDBJ databases">
        <authorList>
            <person name="Zhang R."/>
            <person name="Pan Y."/>
            <person name="Wang J."/>
            <person name="Ma R."/>
            <person name="Yu S."/>
        </authorList>
    </citation>
    <scope>NUCLEOTIDE SEQUENCE</scope>
    <source>
        <strain evidence="3">LA-IB0</strain>
        <tissue evidence="3">Leaf</tissue>
    </source>
</reference>
<dbReference type="Pfam" id="PF12874">
    <property type="entry name" value="zf-met"/>
    <property type="match status" value="2"/>
</dbReference>
<dbReference type="GO" id="GO:0003676">
    <property type="term" value="F:nucleic acid binding"/>
    <property type="evidence" value="ECO:0007669"/>
    <property type="project" value="InterPro"/>
</dbReference>
<dbReference type="PANTHER" id="PTHR47487">
    <property type="entry name" value="OS06G0651300 PROTEIN-RELATED"/>
    <property type="match status" value="1"/>
</dbReference>
<feature type="region of interest" description="Disordered" evidence="1">
    <location>
        <begin position="293"/>
        <end position="313"/>
    </location>
</feature>
<dbReference type="InterPro" id="IPR036236">
    <property type="entry name" value="Znf_C2H2_sf"/>
</dbReference>
<sequence length="423" mass="48135">MHDAILREIEKERIREEIIISEIARRRALEAEVRRELMMERELALQRSGDGFPFGSSQQMGFDPPMRFAITGTRFEGRLLEERIAMPQEEMRRLNGVRESGGLETQPFQRRAVDLRISEIKPVSEGGKEKVILLAKPDETISGSKRKASTPPGVDASEIVSDEILKKKAKEEWSCALCKVNATCQRGLNEHLQGKRHKSKETALRAQKGQKNYCIGLIPKKATKSIKAVHTTDPGADEGVKFAGESLVSQKKNQSEIVEKVKKHDGHEKEKYNFWCEMCKVGTLSLKTMNIHKKGKKHVRRVEKNNRKGGSHPEKTAVLVNHAKRIAVDEKNVTSEFVDETLDETRVENRETVDVVEPEDQKVVDEMQEDRTAVDELKEDRMTVYEIKEDRTAVDEMKEDRRAVDMAKPEDVVELKDGELVVS</sequence>
<dbReference type="EMBL" id="WHWC01000016">
    <property type="protein sequence ID" value="KAG8367619.1"/>
    <property type="molecule type" value="Genomic_DNA"/>
</dbReference>
<feature type="compositionally biased region" description="Basic and acidic residues" evidence="1">
    <location>
        <begin position="302"/>
        <end position="313"/>
    </location>
</feature>
<protein>
    <recommendedName>
        <fullName evidence="2">U1-type domain-containing protein</fullName>
    </recommendedName>
</protein>
<evidence type="ECO:0000313" key="4">
    <source>
        <dbReference type="Proteomes" id="UP000826271"/>
    </source>
</evidence>
<evidence type="ECO:0000256" key="1">
    <source>
        <dbReference type="SAM" id="MobiDB-lite"/>
    </source>
</evidence>
<dbReference type="Gene3D" id="3.30.160.60">
    <property type="entry name" value="Classic Zinc Finger"/>
    <property type="match status" value="2"/>
</dbReference>
<name>A0AAV6WAD0_9LAMI</name>
<feature type="domain" description="U1-type" evidence="2">
    <location>
        <begin position="271"/>
        <end position="305"/>
    </location>
</feature>
<gene>
    <name evidence="3" type="ORF">BUALT_Bualt16G0091100</name>
</gene>
<keyword evidence="4" id="KW-1185">Reference proteome</keyword>
<dbReference type="AlphaFoldDB" id="A0AAV6WAD0"/>
<accession>A0AAV6WAD0</accession>
<feature type="domain" description="U1-type" evidence="2">
    <location>
        <begin position="170"/>
        <end position="204"/>
    </location>
</feature>
<dbReference type="GO" id="GO:0008270">
    <property type="term" value="F:zinc ion binding"/>
    <property type="evidence" value="ECO:0007669"/>
    <property type="project" value="InterPro"/>
</dbReference>
<dbReference type="Proteomes" id="UP000826271">
    <property type="component" value="Unassembled WGS sequence"/>
</dbReference>
<dbReference type="SMART" id="SM00451">
    <property type="entry name" value="ZnF_U1"/>
    <property type="match status" value="2"/>
</dbReference>
<proteinExistence type="predicted"/>
<evidence type="ECO:0000313" key="3">
    <source>
        <dbReference type="EMBL" id="KAG8367619.1"/>
    </source>
</evidence>
<dbReference type="SUPFAM" id="SSF57667">
    <property type="entry name" value="beta-beta-alpha zinc fingers"/>
    <property type="match status" value="2"/>
</dbReference>
<comment type="caution">
    <text evidence="3">The sequence shown here is derived from an EMBL/GenBank/DDBJ whole genome shotgun (WGS) entry which is preliminary data.</text>
</comment>
<organism evidence="3 4">
    <name type="scientific">Buddleja alternifolia</name>
    <dbReference type="NCBI Taxonomy" id="168488"/>
    <lineage>
        <taxon>Eukaryota</taxon>
        <taxon>Viridiplantae</taxon>
        <taxon>Streptophyta</taxon>
        <taxon>Embryophyta</taxon>
        <taxon>Tracheophyta</taxon>
        <taxon>Spermatophyta</taxon>
        <taxon>Magnoliopsida</taxon>
        <taxon>eudicotyledons</taxon>
        <taxon>Gunneridae</taxon>
        <taxon>Pentapetalae</taxon>
        <taxon>asterids</taxon>
        <taxon>lamiids</taxon>
        <taxon>Lamiales</taxon>
        <taxon>Scrophulariaceae</taxon>
        <taxon>Buddlejeae</taxon>
        <taxon>Buddleja</taxon>
    </lineage>
</organism>